<dbReference type="Pfam" id="PF00188">
    <property type="entry name" value="CAP"/>
    <property type="match status" value="1"/>
</dbReference>
<dbReference type="PANTHER" id="PTHR31157">
    <property type="entry name" value="SCP DOMAIN-CONTAINING PROTEIN"/>
    <property type="match status" value="1"/>
</dbReference>
<dbReference type="InterPro" id="IPR014044">
    <property type="entry name" value="CAP_dom"/>
</dbReference>
<dbReference type="KEGG" id="bsol:FSW04_21530"/>
<gene>
    <name evidence="3" type="ORF">FSW04_21530</name>
</gene>
<dbReference type="OrthoDB" id="68195at2"/>
<dbReference type="Gene3D" id="3.40.33.10">
    <property type="entry name" value="CAP"/>
    <property type="match status" value="1"/>
</dbReference>
<dbReference type="CDD" id="cd05379">
    <property type="entry name" value="CAP_bacterial"/>
    <property type="match status" value="1"/>
</dbReference>
<proteinExistence type="predicted"/>
<evidence type="ECO:0000313" key="3">
    <source>
        <dbReference type="EMBL" id="QEC49892.1"/>
    </source>
</evidence>
<reference evidence="3 4" key="1">
    <citation type="journal article" date="2018" name="J. Microbiol.">
        <title>Baekduia soli gen. nov., sp. nov., a novel bacterium isolated from the soil of Baekdu Mountain and proposal of a novel family name, Baekduiaceae fam. nov.</title>
        <authorList>
            <person name="An D.S."/>
            <person name="Siddiqi M.Z."/>
            <person name="Kim K.H."/>
            <person name="Yu H.S."/>
            <person name="Im W.T."/>
        </authorList>
    </citation>
    <scope>NUCLEOTIDE SEQUENCE [LARGE SCALE GENOMIC DNA]</scope>
    <source>
        <strain evidence="3 4">BR7-21</strain>
    </source>
</reference>
<evidence type="ECO:0000313" key="4">
    <source>
        <dbReference type="Proteomes" id="UP000321805"/>
    </source>
</evidence>
<dbReference type="RefSeq" id="WP_146922257.1">
    <property type="nucleotide sequence ID" value="NZ_CP042430.1"/>
</dbReference>
<organism evidence="3 4">
    <name type="scientific">Baekduia soli</name>
    <dbReference type="NCBI Taxonomy" id="496014"/>
    <lineage>
        <taxon>Bacteria</taxon>
        <taxon>Bacillati</taxon>
        <taxon>Actinomycetota</taxon>
        <taxon>Thermoleophilia</taxon>
        <taxon>Solirubrobacterales</taxon>
        <taxon>Baekduiaceae</taxon>
        <taxon>Baekduia</taxon>
    </lineage>
</organism>
<dbReference type="SUPFAM" id="SSF55797">
    <property type="entry name" value="PR-1-like"/>
    <property type="match status" value="1"/>
</dbReference>
<feature type="signal peptide" evidence="1">
    <location>
        <begin position="1"/>
        <end position="23"/>
    </location>
</feature>
<name>A0A5B8UB67_9ACTN</name>
<accession>A0A5B8UB67</accession>
<dbReference type="PANTHER" id="PTHR31157:SF1">
    <property type="entry name" value="SCP DOMAIN-CONTAINING PROTEIN"/>
    <property type="match status" value="1"/>
</dbReference>
<feature type="chain" id="PRO_5022860265" evidence="1">
    <location>
        <begin position="24"/>
        <end position="196"/>
    </location>
</feature>
<evidence type="ECO:0000256" key="1">
    <source>
        <dbReference type="SAM" id="SignalP"/>
    </source>
</evidence>
<protein>
    <submittedName>
        <fullName evidence="3">CAP domain-containing protein</fullName>
    </submittedName>
</protein>
<sequence>MSRIRLVLPAIFATAALSAPAAAAPTGPAATPFCRGANAMPTASDSALMRSATLCLLNRQRARFGLPRLHAQRSLTHAARTYAVAMVRQSFFAHVSPNGSTMAQRIKRTRYLHGVRGWVIGENLAWGTGSAATPAEIVDAWMHSPPHRRNILDPSFREIGIGVAQGAPSRVFAAGRAGTYATEFGRRGLQHAPRRR</sequence>
<dbReference type="EMBL" id="CP042430">
    <property type="protein sequence ID" value="QEC49892.1"/>
    <property type="molecule type" value="Genomic_DNA"/>
</dbReference>
<dbReference type="AlphaFoldDB" id="A0A5B8UB67"/>
<keyword evidence="1" id="KW-0732">Signal</keyword>
<dbReference type="InterPro" id="IPR035940">
    <property type="entry name" value="CAP_sf"/>
</dbReference>
<evidence type="ECO:0000259" key="2">
    <source>
        <dbReference type="Pfam" id="PF00188"/>
    </source>
</evidence>
<feature type="domain" description="SCP" evidence="2">
    <location>
        <begin position="56"/>
        <end position="171"/>
    </location>
</feature>
<dbReference type="Proteomes" id="UP000321805">
    <property type="component" value="Chromosome"/>
</dbReference>
<keyword evidence="4" id="KW-1185">Reference proteome</keyword>